<evidence type="ECO:0000259" key="4">
    <source>
        <dbReference type="SMART" id="SM00560"/>
    </source>
</evidence>
<dbReference type="EMBL" id="BNDW01000102">
    <property type="protein sequence ID" value="GHI26601.1"/>
    <property type="molecule type" value="Genomic_DNA"/>
</dbReference>
<sequence>MIAGLAPVGAAASQAMALGRGLPAADTATALPPDAVPLTEEAALELARRTGEKVEILSLRGESREVFATPEGALEVREHLRPVRTRTRGQWQDVDTTLTANDGKPVSPRATTVGLEFSSGGDGPLVRLERSGRTLELSWPGQVPAPELHGDTATYVNLLPDVDLRLTAQPEGFTQLLVVKSAEGARNPALQTLRMGLAAEGMAVQETEQGGLRAIDAGSGGTVFDAPMPLMWDSSDGPAQPATTAAARTAVEGEASAENLQTNAEPGAAESGRLAPLDVQLAAGGDELLLTTDPEVLTGPDTEYPVFIDPQWSSPKATAWTMASKYWASSPQWKFNGEADAGMGYCGWAYCMPHDTKRLFYQLPTSTFAGKTVLSAEFVVRNTWSASCSPRTVELWKTKGISTSTTWSSQDNDDFWIQRLANPSFSYGYEGCGDRDAEFDVKNAVQQAANSGASSITFGLKAASESDPYAWKRFSDDAYLRVQYNRPPAQIKTSQLTQDPGGACGSPSTPKRVRSVPKLTANGVTDPDKDPVSAQFNAAWDSGDGKGFITRWTSARTTAKASGSSFTVTMPSNIPQNRTIGWSARSWDGAQWSPWSSAGSATTCSMLYDATVPAGPVISSPHYPESNPEDPNDPWVDGVGRYGSFSMDSPSGDVVKYWYGINGDPSAKLSMTTTGGAARTVKTMPTKPGVNFITAQAFDSAGNGSEIRTFQFRVRSGQPDRLSWPLDETSGATKAVGRGGDWPATLYGGAKPGAPGSSGTALELDGTDDYAASDAPVLNTAKSFSVSVWAKPTSVRPEFGSVAVAQTGLNRSAFELYFSPSRHGWVFVRHETDTPYPAAAQALQPACAATDTQCVAARMNTWTHVTGVFENAPKTMKLYVDGKLVGTAPFDGPWDARGRTLIGATSVAGSPNSFFAGALDDVQLFDYPLSDAQVGRLAAKQPVNTGRPAKLIWPLDETIDATEAIGAAQQVDADLKGGAVAGGPGIAGRALKLDGADDYATAGQPVLDTFQSFAVSAWVKLPKDKEDRTMVAVAQSGQTGRGFELYHSSAWGGWVFSRHHSDQAGAPVTRATQSGCPDTASCIGSWTHLVAVNDYDTSEMRLYINGALADTQPFTTPWAATGPVTLGALPTTTGTLNHLRGELDTVRLYDRAVSGDEVRQLFKQHPTVTGRWKFEEGQGTTTSTPNALGTANPFTLKNGAKTTAGWVDGGLALDGIDDYAISATTPVDTSFSFSAAGWFQATAAPTAPTTVLSIPGSRRDALTVRYLPAPGGSGAHSWQIITANSDGTTAEQTVVANRQFFGTDWTHLAVVYDGFARRLSLYVNGELEQTTCADDDADGTPDDPHCTVSVSWAENTLTYKAVEPLWVGRAKTGTDRPWSGLVSDLWTFQGSLSDTQVAYLALGQPGMPTTAPLG</sequence>
<dbReference type="Proteomes" id="UP001052739">
    <property type="component" value="Unassembled WGS sequence"/>
</dbReference>
<feature type="compositionally biased region" description="Low complexity" evidence="3">
    <location>
        <begin position="239"/>
        <end position="257"/>
    </location>
</feature>
<dbReference type="Pfam" id="PF13385">
    <property type="entry name" value="Laminin_G_3"/>
    <property type="match status" value="3"/>
</dbReference>
<dbReference type="SMART" id="SM00560">
    <property type="entry name" value="LamGL"/>
    <property type="match status" value="2"/>
</dbReference>
<gene>
    <name evidence="5" type="ORF">Shyd_79720</name>
</gene>
<keyword evidence="2" id="KW-1015">Disulfide bond</keyword>
<evidence type="ECO:0000313" key="6">
    <source>
        <dbReference type="Proteomes" id="UP001052739"/>
    </source>
</evidence>
<dbReference type="RefSeq" id="WP_308076792.1">
    <property type="nucleotide sequence ID" value="NZ_BNBS01000108.1"/>
</dbReference>
<feature type="domain" description="LamG-like jellyroll fold" evidence="4">
    <location>
        <begin position="782"/>
        <end position="932"/>
    </location>
</feature>
<dbReference type="InterPro" id="IPR013320">
    <property type="entry name" value="ConA-like_dom_sf"/>
</dbReference>
<feature type="region of interest" description="Disordered" evidence="3">
    <location>
        <begin position="234"/>
        <end position="268"/>
    </location>
</feature>
<dbReference type="NCBIfam" id="NF033679">
    <property type="entry name" value="DNRLRE_dom"/>
    <property type="match status" value="1"/>
</dbReference>
<organism evidence="5 6">
    <name type="scientific">Streptomyces hydrogenans</name>
    <dbReference type="NCBI Taxonomy" id="1873719"/>
    <lineage>
        <taxon>Bacteria</taxon>
        <taxon>Bacillati</taxon>
        <taxon>Actinomycetota</taxon>
        <taxon>Actinomycetes</taxon>
        <taxon>Kitasatosporales</taxon>
        <taxon>Streptomycetaceae</taxon>
        <taxon>Streptomyces</taxon>
    </lineage>
</organism>
<name>A0ABQ3PNJ5_9ACTN</name>
<feature type="domain" description="LamG-like jellyroll fold" evidence="4">
    <location>
        <begin position="1011"/>
        <end position="1156"/>
    </location>
</feature>
<protein>
    <recommendedName>
        <fullName evidence="4">LamG-like jellyroll fold domain-containing protein</fullName>
    </recommendedName>
</protein>
<dbReference type="Gene3D" id="2.60.120.200">
    <property type="match status" value="3"/>
</dbReference>
<dbReference type="InterPro" id="IPR006558">
    <property type="entry name" value="LamG-like"/>
</dbReference>
<dbReference type="InterPro" id="IPR042837">
    <property type="entry name" value="PTX3"/>
</dbReference>
<proteinExistence type="predicted"/>
<keyword evidence="1" id="KW-0732">Signal</keyword>
<dbReference type="PANTHER" id="PTHR46943">
    <property type="entry name" value="PENTRAXIN-RELATED PROTEIN PTX3"/>
    <property type="match status" value="1"/>
</dbReference>
<evidence type="ECO:0000256" key="1">
    <source>
        <dbReference type="ARBA" id="ARBA00022729"/>
    </source>
</evidence>
<comment type="caution">
    <text evidence="5">The sequence shown here is derived from an EMBL/GenBank/DDBJ whole genome shotgun (WGS) entry which is preliminary data.</text>
</comment>
<evidence type="ECO:0000256" key="3">
    <source>
        <dbReference type="SAM" id="MobiDB-lite"/>
    </source>
</evidence>
<dbReference type="PANTHER" id="PTHR46943:SF1">
    <property type="entry name" value="PENTRAXIN-RELATED PROTEIN PTX3"/>
    <property type="match status" value="1"/>
</dbReference>
<reference evidence="5" key="1">
    <citation type="submission" date="2024-05" db="EMBL/GenBank/DDBJ databases">
        <title>Whole genome shotgun sequence of Streptomyces hydrogenans NBRC 13475.</title>
        <authorList>
            <person name="Komaki H."/>
            <person name="Tamura T."/>
        </authorList>
    </citation>
    <scope>NUCLEOTIDE SEQUENCE</scope>
    <source>
        <strain evidence="5">NBRC 13475</strain>
    </source>
</reference>
<dbReference type="SUPFAM" id="SSF49899">
    <property type="entry name" value="Concanavalin A-like lectins/glucanases"/>
    <property type="match status" value="3"/>
</dbReference>
<accession>A0ABQ3PNJ5</accession>
<feature type="region of interest" description="Disordered" evidence="3">
    <location>
        <begin position="493"/>
        <end position="514"/>
    </location>
</feature>
<evidence type="ECO:0000313" key="5">
    <source>
        <dbReference type="EMBL" id="GHI26601.1"/>
    </source>
</evidence>
<keyword evidence="6" id="KW-1185">Reference proteome</keyword>
<evidence type="ECO:0000256" key="2">
    <source>
        <dbReference type="ARBA" id="ARBA00023157"/>
    </source>
</evidence>